<sequence length="997" mass="115159">MLLPNYFEDLSLTALNVEADRSYFIPYRKADDFDGSNRRQSSRYIDLNGIWDFHYFENVRHIDQAYWQADCQVSLDYDQIPVPSCWQLHGYGQIQYSNTEFPIPYDPPYVPYHNPAGLYHRKIEIDSLEEDYFLNFEGVDSAFYLWLNGQFVGYSQISHRQSEFDLTDYLHVGENDLHILVLQWCDGTYYEDQDKFRYSGIFRDVYLLQRSKARITDYQITQSFNDDLSQASIHLALQGINLEKNVKLSLLDPQGNTLYQGSMPANSELTIPVDQPLLWNAETPYLYEIYLESDQEVIRQALGLRHIEIRDQIFYVNQVPVKLIGVNQHDSQPNTGATVTLDEQIKDLTLMKQYNFNAIRTAHYPKTAEFYELTDRMGFYVISEADIECHGVVDLYGLGGNDNYNMMADDPAFAQQFKDRMLHSMRPFMNYASIVFWSGGNESGYGICIEEMLQAARELDPSRPLHYEAYWYHDRQKTYNTDCLDMWSRMYPSVEEIEELYFSQPAQKPFILCEYIHAMGNGPGDIKAYYDFMMAHDSFIGAFVWEWADHAVNLNRHQPDQEPLYRYGGDHGEYPHAGNFCMDGLMYPDRTPHTGVLDHRQVFRPVKLVAFDQDHFQAKIQSYYDFINLKDQVDFKLEVYDRDGQLTDILSVGSLDCPGQGQATLDLSPYQEACSDTAMLRLVSYQQVKGYELGFDCIQLQAYQLTGLPAQAKTVSVQDLVDRIAVHIDDITLSIAKESGAIQELSLKGVDQLTRPGYWTIWRAPIDNDRNIRKEWEQANYHHTRTRIHDYQIEESDQGIDIRLKGVLNALARQTILDLDIHWKISRQGQIQMTCQVEKNPIMPFLPRFGMVLPLANDYQSVNYLGNGPHESYEDKHHANFQARFIQDIDDLYEAYVTPQENGAHNQVLDLTVKGSQAHLAVQADSSLSFNLSAYSIDQLTQVAHRDQLQKEDSHYLILDYAQSGTGSNACGPELAKDYQLNDPSFNFSFALALIQD</sequence>
<evidence type="ECO:0000256" key="6">
    <source>
        <dbReference type="ARBA" id="ARBA00032230"/>
    </source>
</evidence>
<dbReference type="Proteomes" id="UP001229251">
    <property type="component" value="Unassembled WGS sequence"/>
</dbReference>
<comment type="catalytic activity">
    <reaction evidence="1 7">
        <text>Hydrolysis of terminal non-reducing beta-D-galactose residues in beta-D-galactosides.</text>
        <dbReference type="EC" id="3.2.1.23"/>
    </reaction>
</comment>
<dbReference type="Pfam" id="PF02929">
    <property type="entry name" value="Bgal_small_N"/>
    <property type="match status" value="1"/>
</dbReference>
<evidence type="ECO:0000256" key="2">
    <source>
        <dbReference type="ARBA" id="ARBA00007401"/>
    </source>
</evidence>
<dbReference type="InterPro" id="IPR017853">
    <property type="entry name" value="GH"/>
</dbReference>
<reference evidence="9" key="1">
    <citation type="submission" date="2023-05" db="EMBL/GenBank/DDBJ databases">
        <title>Cataloging the Phylogenetic Diversity of Human Bladder Bacteria.</title>
        <authorList>
            <person name="Du J."/>
        </authorList>
    </citation>
    <scope>NUCLEOTIDE SEQUENCE</scope>
    <source>
        <strain evidence="9">UMB1231</strain>
    </source>
</reference>
<evidence type="ECO:0000256" key="7">
    <source>
        <dbReference type="RuleBase" id="RU361154"/>
    </source>
</evidence>
<dbReference type="InterPro" id="IPR011013">
    <property type="entry name" value="Gal_mutarotase_sf_dom"/>
</dbReference>
<dbReference type="InterPro" id="IPR014718">
    <property type="entry name" value="GH-type_carb-bd"/>
</dbReference>
<evidence type="ECO:0000256" key="4">
    <source>
        <dbReference type="ARBA" id="ARBA00022801"/>
    </source>
</evidence>
<evidence type="ECO:0000256" key="5">
    <source>
        <dbReference type="ARBA" id="ARBA00023295"/>
    </source>
</evidence>
<accession>A0AAJ1Q4H8</accession>
<keyword evidence="5 7" id="KW-0326">Glycosidase</keyword>
<dbReference type="Pfam" id="PF00703">
    <property type="entry name" value="Glyco_hydro_2"/>
    <property type="match status" value="1"/>
</dbReference>
<dbReference type="InterPro" id="IPR008979">
    <property type="entry name" value="Galactose-bd-like_sf"/>
</dbReference>
<dbReference type="InterPro" id="IPR050347">
    <property type="entry name" value="Bact_Beta-galactosidase"/>
</dbReference>
<dbReference type="RefSeq" id="WP_285065317.1">
    <property type="nucleotide sequence ID" value="NZ_JASOOE010000002.1"/>
</dbReference>
<dbReference type="SUPFAM" id="SSF49785">
    <property type="entry name" value="Galactose-binding domain-like"/>
    <property type="match status" value="1"/>
</dbReference>
<dbReference type="EMBL" id="JASOOE010000002">
    <property type="protein sequence ID" value="MDK7186654.1"/>
    <property type="molecule type" value="Genomic_DNA"/>
</dbReference>
<dbReference type="PRINTS" id="PR00132">
    <property type="entry name" value="GLHYDRLASE2"/>
</dbReference>
<dbReference type="PANTHER" id="PTHR46323">
    <property type="entry name" value="BETA-GALACTOSIDASE"/>
    <property type="match status" value="1"/>
</dbReference>
<dbReference type="GO" id="GO:0004565">
    <property type="term" value="F:beta-galactosidase activity"/>
    <property type="evidence" value="ECO:0007669"/>
    <property type="project" value="UniProtKB-EC"/>
</dbReference>
<dbReference type="SUPFAM" id="SSF74650">
    <property type="entry name" value="Galactose mutarotase-like"/>
    <property type="match status" value="1"/>
</dbReference>
<dbReference type="SMART" id="SM01038">
    <property type="entry name" value="Bgal_small_N"/>
    <property type="match status" value="1"/>
</dbReference>
<dbReference type="PROSITE" id="PS00719">
    <property type="entry name" value="GLYCOSYL_HYDROL_F2_1"/>
    <property type="match status" value="1"/>
</dbReference>
<dbReference type="InterPro" id="IPR006101">
    <property type="entry name" value="Glyco_hydro_2"/>
</dbReference>
<dbReference type="Gene3D" id="2.60.40.10">
    <property type="entry name" value="Immunoglobulins"/>
    <property type="match status" value="1"/>
</dbReference>
<evidence type="ECO:0000313" key="9">
    <source>
        <dbReference type="EMBL" id="MDK7186654.1"/>
    </source>
</evidence>
<dbReference type="SUPFAM" id="SSF49303">
    <property type="entry name" value="beta-Galactosidase/glucuronidase domain"/>
    <property type="match status" value="1"/>
</dbReference>
<gene>
    <name evidence="9" type="ORF">QP433_01520</name>
</gene>
<dbReference type="SUPFAM" id="SSF51445">
    <property type="entry name" value="(Trans)glycosidases"/>
    <property type="match status" value="1"/>
</dbReference>
<dbReference type="Gene3D" id="3.20.20.80">
    <property type="entry name" value="Glycosidases"/>
    <property type="match status" value="1"/>
</dbReference>
<dbReference type="PANTHER" id="PTHR46323:SF2">
    <property type="entry name" value="BETA-GALACTOSIDASE"/>
    <property type="match status" value="1"/>
</dbReference>
<dbReference type="Pfam" id="PF02836">
    <property type="entry name" value="Glyco_hydro_2_C"/>
    <property type="match status" value="1"/>
</dbReference>
<dbReference type="Pfam" id="PF02837">
    <property type="entry name" value="Glyco_hydro_2_N"/>
    <property type="match status" value="1"/>
</dbReference>
<dbReference type="GO" id="GO:0005990">
    <property type="term" value="P:lactose catabolic process"/>
    <property type="evidence" value="ECO:0007669"/>
    <property type="project" value="TreeGrafter"/>
</dbReference>
<evidence type="ECO:0000259" key="8">
    <source>
        <dbReference type="SMART" id="SM01038"/>
    </source>
</evidence>
<comment type="similarity">
    <text evidence="2 7">Belongs to the glycosyl hydrolase 2 family.</text>
</comment>
<dbReference type="InterPro" id="IPR023230">
    <property type="entry name" value="Glyco_hydro_2_CS"/>
</dbReference>
<proteinExistence type="inferred from homology"/>
<dbReference type="EC" id="3.2.1.23" evidence="3 7"/>
<protein>
    <recommendedName>
        <fullName evidence="3 7">Beta-galactosidase</fullName>
        <ecNumber evidence="3 7">3.2.1.23</ecNumber>
    </recommendedName>
    <alternativeName>
        <fullName evidence="6 7">Lactase</fullName>
    </alternativeName>
</protein>
<dbReference type="InterPro" id="IPR006104">
    <property type="entry name" value="Glyco_hydro_2_N"/>
</dbReference>
<evidence type="ECO:0000256" key="3">
    <source>
        <dbReference type="ARBA" id="ARBA00012756"/>
    </source>
</evidence>
<dbReference type="GO" id="GO:0009341">
    <property type="term" value="C:beta-galactosidase complex"/>
    <property type="evidence" value="ECO:0007669"/>
    <property type="project" value="InterPro"/>
</dbReference>
<name>A0AAJ1Q4H8_9LACT</name>
<dbReference type="InterPro" id="IPR004199">
    <property type="entry name" value="B-gal_small/dom_5"/>
</dbReference>
<evidence type="ECO:0000313" key="10">
    <source>
        <dbReference type="Proteomes" id="UP001229251"/>
    </source>
</evidence>
<evidence type="ECO:0000256" key="1">
    <source>
        <dbReference type="ARBA" id="ARBA00001412"/>
    </source>
</evidence>
<dbReference type="InterPro" id="IPR036156">
    <property type="entry name" value="Beta-gal/glucu_dom_sf"/>
</dbReference>
<dbReference type="Gene3D" id="2.70.98.10">
    <property type="match status" value="1"/>
</dbReference>
<dbReference type="AlphaFoldDB" id="A0AAJ1Q4H8"/>
<dbReference type="InterPro" id="IPR006102">
    <property type="entry name" value="Ig-like_GH2"/>
</dbReference>
<keyword evidence="4 7" id="KW-0378">Hydrolase</keyword>
<dbReference type="InterPro" id="IPR006103">
    <property type="entry name" value="Glyco_hydro_2_cat"/>
</dbReference>
<feature type="domain" description="Beta galactosidase small chain/" evidence="8">
    <location>
        <begin position="725"/>
        <end position="993"/>
    </location>
</feature>
<comment type="caution">
    <text evidence="9">The sequence shown here is derived from an EMBL/GenBank/DDBJ whole genome shotgun (WGS) entry which is preliminary data.</text>
</comment>
<dbReference type="Gene3D" id="2.60.120.260">
    <property type="entry name" value="Galactose-binding domain-like"/>
    <property type="match status" value="1"/>
</dbReference>
<dbReference type="GO" id="GO:0030246">
    <property type="term" value="F:carbohydrate binding"/>
    <property type="evidence" value="ECO:0007669"/>
    <property type="project" value="InterPro"/>
</dbReference>
<organism evidence="9 10">
    <name type="scientific">Facklamia hominis</name>
    <dbReference type="NCBI Taxonomy" id="178214"/>
    <lineage>
        <taxon>Bacteria</taxon>
        <taxon>Bacillati</taxon>
        <taxon>Bacillota</taxon>
        <taxon>Bacilli</taxon>
        <taxon>Lactobacillales</taxon>
        <taxon>Aerococcaceae</taxon>
        <taxon>Facklamia</taxon>
    </lineage>
</organism>
<dbReference type="InterPro" id="IPR013783">
    <property type="entry name" value="Ig-like_fold"/>
</dbReference>